<keyword evidence="17" id="KW-1185">Reference proteome</keyword>
<dbReference type="SUPFAM" id="SSF52540">
    <property type="entry name" value="P-loop containing nucleoside triphosphate hydrolases"/>
    <property type="match status" value="2"/>
</dbReference>
<keyword evidence="9 12" id="KW-0653">Protein transport</keyword>
<comment type="caution">
    <text evidence="16">The sequence shown here is derived from an EMBL/GenBank/DDBJ whole genome shotgun (WGS) entry which is preliminary data.</text>
</comment>
<evidence type="ECO:0000256" key="10">
    <source>
        <dbReference type="ARBA" id="ARBA00056429"/>
    </source>
</evidence>
<comment type="function">
    <text evidence="10 12">Required for vesicle-mediated transport. Catalyzes the fusion of transport vesicles within the Golgi cisternae. Is also required for transport from the endoplasmic reticulum to the Golgi stack. Seems to function as a fusion protein required for the delivery of cargo proteins to all compartments of the Golgi stack independent of vesicle origin.</text>
</comment>
<dbReference type="Gene3D" id="1.10.8.60">
    <property type="match status" value="1"/>
</dbReference>
<comment type="similarity">
    <text evidence="2 12">Belongs to the AAA ATPase family.</text>
</comment>
<dbReference type="InterPro" id="IPR027417">
    <property type="entry name" value="P-loop_NTPase"/>
</dbReference>
<dbReference type="Gene3D" id="3.40.50.300">
    <property type="entry name" value="P-loop containing nucleotide triphosphate hydrolases"/>
    <property type="match status" value="2"/>
</dbReference>
<dbReference type="Gene3D" id="2.40.40.20">
    <property type="match status" value="1"/>
</dbReference>
<dbReference type="OrthoDB" id="9982946at2759"/>
<feature type="domain" description="AAA+ ATPase" evidence="14">
    <location>
        <begin position="594"/>
        <end position="728"/>
    </location>
</feature>
<dbReference type="InterPro" id="IPR041569">
    <property type="entry name" value="AAA_lid_3"/>
</dbReference>
<feature type="domain" description="CDC48 N-terminal subdomain" evidence="15">
    <location>
        <begin position="63"/>
        <end position="145"/>
    </location>
</feature>
<dbReference type="PANTHER" id="PTHR23078:SF3">
    <property type="entry name" value="VESICLE-FUSING ATPASE"/>
    <property type="match status" value="1"/>
</dbReference>
<dbReference type="Proteomes" id="UP001138500">
    <property type="component" value="Unassembled WGS sequence"/>
</dbReference>
<dbReference type="InterPro" id="IPR003338">
    <property type="entry name" value="CDC4_N-term_subdom"/>
</dbReference>
<dbReference type="GO" id="GO:0043001">
    <property type="term" value="P:Golgi to plasma membrane protein transport"/>
    <property type="evidence" value="ECO:0007669"/>
    <property type="project" value="TreeGrafter"/>
</dbReference>
<dbReference type="SUPFAM" id="SSF50692">
    <property type="entry name" value="ADC-like"/>
    <property type="match status" value="1"/>
</dbReference>
<evidence type="ECO:0000256" key="12">
    <source>
        <dbReference type="RuleBase" id="RU367045"/>
    </source>
</evidence>
<accession>A0A9W7SWU6</accession>
<protein>
    <recommendedName>
        <fullName evidence="11 12">Vesicular-fusion protein SEC18</fullName>
    </recommendedName>
</protein>
<dbReference type="GO" id="GO:0005795">
    <property type="term" value="C:Golgi stack"/>
    <property type="evidence" value="ECO:0007669"/>
    <property type="project" value="TreeGrafter"/>
</dbReference>
<dbReference type="InterPro" id="IPR029067">
    <property type="entry name" value="CDC48_domain_2-like_sf"/>
</dbReference>
<keyword evidence="12" id="KW-0378">Hydrolase</keyword>
<proteinExistence type="inferred from homology"/>
<evidence type="ECO:0000256" key="4">
    <source>
        <dbReference type="ARBA" id="ARBA00022490"/>
    </source>
</evidence>
<name>A0A9W7SWU6_9PEZI</name>
<dbReference type="Gene3D" id="3.10.330.10">
    <property type="match status" value="1"/>
</dbReference>
<dbReference type="SUPFAM" id="SSF54585">
    <property type="entry name" value="Cdc48 domain 2-like"/>
    <property type="match status" value="1"/>
</dbReference>
<organism evidence="16 17">
    <name type="scientific">Teratosphaeria destructans</name>
    <dbReference type="NCBI Taxonomy" id="418781"/>
    <lineage>
        <taxon>Eukaryota</taxon>
        <taxon>Fungi</taxon>
        <taxon>Dikarya</taxon>
        <taxon>Ascomycota</taxon>
        <taxon>Pezizomycotina</taxon>
        <taxon>Dothideomycetes</taxon>
        <taxon>Dothideomycetidae</taxon>
        <taxon>Mycosphaerellales</taxon>
        <taxon>Teratosphaeriaceae</taxon>
        <taxon>Teratosphaeria</taxon>
    </lineage>
</organism>
<keyword evidence="4 12" id="KW-0963">Cytoplasm</keyword>
<dbReference type="GO" id="GO:0016887">
    <property type="term" value="F:ATP hydrolysis activity"/>
    <property type="evidence" value="ECO:0007669"/>
    <property type="project" value="InterPro"/>
</dbReference>
<evidence type="ECO:0000256" key="11">
    <source>
        <dbReference type="ARBA" id="ARBA00068637"/>
    </source>
</evidence>
<evidence type="ECO:0000256" key="13">
    <source>
        <dbReference type="SAM" id="MobiDB-lite"/>
    </source>
</evidence>
<dbReference type="InterPro" id="IPR003959">
    <property type="entry name" value="ATPase_AAA_core"/>
</dbReference>
<dbReference type="PROSITE" id="PS00674">
    <property type="entry name" value="AAA"/>
    <property type="match status" value="1"/>
</dbReference>
<dbReference type="GO" id="GO:0006891">
    <property type="term" value="P:intra-Golgi vesicle-mediated transport"/>
    <property type="evidence" value="ECO:0007669"/>
    <property type="project" value="TreeGrafter"/>
</dbReference>
<evidence type="ECO:0000256" key="1">
    <source>
        <dbReference type="ARBA" id="ARBA00004496"/>
    </source>
</evidence>
<keyword evidence="5" id="KW-0677">Repeat</keyword>
<keyword evidence="3 12" id="KW-0813">Transport</keyword>
<dbReference type="PANTHER" id="PTHR23078">
    <property type="entry name" value="VESICULAR-FUSION PROTEIN NSF"/>
    <property type="match status" value="1"/>
</dbReference>
<keyword evidence="7 12" id="KW-0067">ATP-binding</keyword>
<evidence type="ECO:0000256" key="6">
    <source>
        <dbReference type="ARBA" id="ARBA00022741"/>
    </source>
</evidence>
<sequence>MFNRENLFGSRGQQPPQPQRSNPNQRQPDPRYQQQQQQPSYYDAQHEKSSMRAPQQPHGGRLQLRPAKSPDNSYTFGNLCAVSAQDIPPGRDRQDVYLLINGQYVLSARPLPSFPSGHISLNDAQRTWMQVALTDVVEVEQYDPFSRGAQCYLGSMDVEVGFAGRKTTDQPYDQDELGEAFVHTFRNQIFAPGQQVLMDFKSTPLRMTIKTVELVDLSALRGAGDGAQPATQSSARGIITTETRINYYKDARTPINLKASTRRPAASAIVRPDFKFEDLGIGGLDSEFSTIFRRAFASRLLPPGLFEQFGIKHVRGILLYGPPGTGKTLIARKIGQMLNAREPKVINGPEVLNKYVGQSEENIRKLFADAEKEQKEKGDESGLHIIIFDELDAVCKQRGSGAGGGTGVGDSVVNQLLSKLDGVNELNNILLIGMTNRKDMIDEALLRAGRLEVHVEISLPDERGRQQILKIHTSKMASHGKLASDVDLAELAKRTRNFSGAEIAGLTNSATTFALQRHVKAGTAAALKDDTAEMKITMNDFLQALDEFTPLFGVSDEDLERAVPRGIIHFSPNVDRILKKGRAYIRQVSTGTTPLMSVLLHGPRGSGKTALAAKIAMESEFPFVRLVRVNDLTGMNEIQKIQHLSKVFTDAYKSPLNIVILDNIEILLDWVDVGPRFSSAVLSAMKGLMENAPPKGRSLLIIGTTSERTVLNQLKLLFDAEIPVPNVQTYDELAHIMQEYGQFSQQDIQRALQEIRDTTATGSDRVNVSVQRILKAIETAMQEDDRAGSLAESISAAVADNAAY</sequence>
<dbReference type="InterPro" id="IPR039812">
    <property type="entry name" value="Vesicle-fus_ATPase"/>
</dbReference>
<dbReference type="InterPro" id="IPR004201">
    <property type="entry name" value="Cdc48_dom2"/>
</dbReference>
<dbReference type="GO" id="GO:0005524">
    <property type="term" value="F:ATP binding"/>
    <property type="evidence" value="ECO:0007669"/>
    <property type="project" value="UniProtKB-UniRule"/>
</dbReference>
<evidence type="ECO:0000256" key="9">
    <source>
        <dbReference type="ARBA" id="ARBA00022927"/>
    </source>
</evidence>
<evidence type="ECO:0000313" key="17">
    <source>
        <dbReference type="Proteomes" id="UP001138500"/>
    </source>
</evidence>
<dbReference type="FunFam" id="3.40.50.300:FF:000166">
    <property type="entry name" value="vesicle-fusing ATPase isoform X1"/>
    <property type="match status" value="1"/>
</dbReference>
<dbReference type="CDD" id="cd00009">
    <property type="entry name" value="AAA"/>
    <property type="match status" value="1"/>
</dbReference>
<dbReference type="FunFam" id="1.10.8.60:FF:000026">
    <property type="entry name" value="vesicle-fusing ATPase isoform X1"/>
    <property type="match status" value="1"/>
</dbReference>
<dbReference type="InterPro" id="IPR003960">
    <property type="entry name" value="ATPase_AAA_CS"/>
</dbReference>
<dbReference type="Pfam" id="PF17862">
    <property type="entry name" value="AAA_lid_3"/>
    <property type="match status" value="1"/>
</dbReference>
<evidence type="ECO:0000313" key="16">
    <source>
        <dbReference type="EMBL" id="KAH9837457.1"/>
    </source>
</evidence>
<evidence type="ECO:0000256" key="5">
    <source>
        <dbReference type="ARBA" id="ARBA00022737"/>
    </source>
</evidence>
<gene>
    <name evidence="16" type="ORF">Tdes44962_MAKER01811</name>
</gene>
<reference evidence="16 17" key="2">
    <citation type="journal article" date="2021" name="Curr. Genet.">
        <title>Genetic response to nitrogen starvation in the aggressive Eucalyptus foliar pathogen Teratosphaeria destructans.</title>
        <authorList>
            <person name="Havenga M."/>
            <person name="Wingfield B.D."/>
            <person name="Wingfield M.J."/>
            <person name="Dreyer L.L."/>
            <person name="Roets F."/>
            <person name="Aylward J."/>
        </authorList>
    </citation>
    <scope>NUCLEOTIDE SEQUENCE [LARGE SCALE GENOMIC DNA]</scope>
    <source>
        <strain evidence="16">CMW44962</strain>
    </source>
</reference>
<evidence type="ECO:0000259" key="14">
    <source>
        <dbReference type="SMART" id="SM00382"/>
    </source>
</evidence>
<dbReference type="InterPro" id="IPR009010">
    <property type="entry name" value="Asp_de-COase-like_dom_sf"/>
</dbReference>
<evidence type="ECO:0000259" key="15">
    <source>
        <dbReference type="SMART" id="SM01073"/>
    </source>
</evidence>
<dbReference type="EMBL" id="RIBY02000779">
    <property type="protein sequence ID" value="KAH9837457.1"/>
    <property type="molecule type" value="Genomic_DNA"/>
</dbReference>
<feature type="compositionally biased region" description="Low complexity" evidence="13">
    <location>
        <begin position="9"/>
        <end position="43"/>
    </location>
</feature>
<comment type="subcellular location">
    <subcellularLocation>
        <location evidence="1 12">Cytoplasm</location>
    </subcellularLocation>
</comment>
<dbReference type="Pfam" id="PF02933">
    <property type="entry name" value="CDC48_2"/>
    <property type="match status" value="1"/>
</dbReference>
<dbReference type="FunFam" id="3.40.50.300:FF:000187">
    <property type="entry name" value="Vesicular-fusion ATPase SEC18"/>
    <property type="match status" value="1"/>
</dbReference>
<dbReference type="SMART" id="SM01073">
    <property type="entry name" value="CDC48_N"/>
    <property type="match status" value="1"/>
</dbReference>
<feature type="region of interest" description="Disordered" evidence="13">
    <location>
        <begin position="1"/>
        <end position="70"/>
    </location>
</feature>
<dbReference type="SMART" id="SM00382">
    <property type="entry name" value="AAA"/>
    <property type="match status" value="2"/>
</dbReference>
<dbReference type="GO" id="GO:0035494">
    <property type="term" value="P:SNARE complex disassembly"/>
    <property type="evidence" value="ECO:0007669"/>
    <property type="project" value="InterPro"/>
</dbReference>
<evidence type="ECO:0000256" key="7">
    <source>
        <dbReference type="ARBA" id="ARBA00022840"/>
    </source>
</evidence>
<evidence type="ECO:0000256" key="8">
    <source>
        <dbReference type="ARBA" id="ARBA00022892"/>
    </source>
</evidence>
<feature type="domain" description="AAA+ ATPase" evidence="14">
    <location>
        <begin position="313"/>
        <end position="461"/>
    </location>
</feature>
<reference evidence="16 17" key="1">
    <citation type="journal article" date="2018" name="IMA Fungus">
        <title>IMA Genome-F 10: Nine draft genome sequences of Claviceps purpurea s.lat., including C. arundinis, C. humidiphila, and C. cf. spartinae, pseudomolecules for the pitch canker pathogen Fusarium circinatum, draft genome of Davidsoniella eucalypti, Grosmannia galeiformis, Quambalaria eucalypti, and Teratosphaeria destructans.</title>
        <authorList>
            <person name="Wingfield B.D."/>
            <person name="Liu M."/>
            <person name="Nguyen H.D."/>
            <person name="Lane F.A."/>
            <person name="Morgan S.W."/>
            <person name="De Vos L."/>
            <person name="Wilken P.M."/>
            <person name="Duong T.A."/>
            <person name="Aylward J."/>
            <person name="Coetzee M.P."/>
            <person name="Dadej K."/>
            <person name="De Beer Z.W."/>
            <person name="Findlay W."/>
            <person name="Havenga M."/>
            <person name="Kolarik M."/>
            <person name="Menzies J.G."/>
            <person name="Naidoo K."/>
            <person name="Pochopski O."/>
            <person name="Shoukouhi P."/>
            <person name="Santana Q.C."/>
            <person name="Seifert K.A."/>
            <person name="Soal N."/>
            <person name="Steenkamp E.T."/>
            <person name="Tatham C.T."/>
            <person name="van der Nest M.A."/>
            <person name="Wingfield M.J."/>
        </authorList>
    </citation>
    <scope>NUCLEOTIDE SEQUENCE [LARGE SCALE GENOMIC DNA]</scope>
    <source>
        <strain evidence="16">CMW44962</strain>
    </source>
</reference>
<evidence type="ECO:0000256" key="2">
    <source>
        <dbReference type="ARBA" id="ARBA00006914"/>
    </source>
</evidence>
<keyword evidence="6 12" id="KW-0547">Nucleotide-binding</keyword>
<dbReference type="Pfam" id="PF00004">
    <property type="entry name" value="AAA"/>
    <property type="match status" value="2"/>
</dbReference>
<dbReference type="AlphaFoldDB" id="A0A9W7SWU6"/>
<dbReference type="FunFam" id="2.40.40.20:FF:000012">
    <property type="entry name" value="Vesicle-fusing ATPase protein"/>
    <property type="match status" value="1"/>
</dbReference>
<keyword evidence="8 12" id="KW-0931">ER-Golgi transport</keyword>
<evidence type="ECO:0000256" key="3">
    <source>
        <dbReference type="ARBA" id="ARBA00022448"/>
    </source>
</evidence>
<dbReference type="InterPro" id="IPR003593">
    <property type="entry name" value="AAA+_ATPase"/>
</dbReference>